<evidence type="ECO:0000313" key="5">
    <source>
        <dbReference type="EMBL" id="KAL0569862.1"/>
    </source>
</evidence>
<protein>
    <recommendedName>
        <fullName evidence="3">Carboxylic ester hydrolase</fullName>
        <ecNumber evidence="3">3.1.1.-</ecNumber>
    </recommendedName>
</protein>
<keyword evidence="2 3" id="KW-0378">Hydrolase</keyword>
<dbReference type="PANTHER" id="PTHR11559">
    <property type="entry name" value="CARBOXYLESTERASE"/>
    <property type="match status" value="1"/>
</dbReference>
<dbReference type="Gene3D" id="3.40.50.1820">
    <property type="entry name" value="alpha/beta hydrolase"/>
    <property type="match status" value="1"/>
</dbReference>
<evidence type="ECO:0000256" key="3">
    <source>
        <dbReference type="RuleBase" id="RU361235"/>
    </source>
</evidence>
<dbReference type="EMBL" id="JBAHYK010001038">
    <property type="protein sequence ID" value="KAL0569862.1"/>
    <property type="molecule type" value="Genomic_DNA"/>
</dbReference>
<dbReference type="EC" id="3.1.1.-" evidence="3"/>
<keyword evidence="6" id="KW-1185">Reference proteome</keyword>
<evidence type="ECO:0000256" key="2">
    <source>
        <dbReference type="ARBA" id="ARBA00022801"/>
    </source>
</evidence>
<dbReference type="InterPro" id="IPR029058">
    <property type="entry name" value="AB_hydrolase_fold"/>
</dbReference>
<dbReference type="SUPFAM" id="SSF53474">
    <property type="entry name" value="alpha/beta-Hydrolases"/>
    <property type="match status" value="1"/>
</dbReference>
<dbReference type="PROSITE" id="PS00941">
    <property type="entry name" value="CARBOXYLESTERASE_B_2"/>
    <property type="match status" value="1"/>
</dbReference>
<gene>
    <name evidence="5" type="ORF">V5O48_012103</name>
</gene>
<feature type="chain" id="PRO_5044952002" description="Carboxylic ester hydrolase" evidence="3">
    <location>
        <begin position="24"/>
        <end position="514"/>
    </location>
</feature>
<feature type="signal peptide" evidence="3">
    <location>
        <begin position="1"/>
        <end position="23"/>
    </location>
</feature>
<reference evidence="5 6" key="1">
    <citation type="submission" date="2024-02" db="EMBL/GenBank/DDBJ databases">
        <title>A draft genome for the cacao thread blight pathogen Marasmius crinis-equi.</title>
        <authorList>
            <person name="Cohen S.P."/>
            <person name="Baruah I.K."/>
            <person name="Amoako-Attah I."/>
            <person name="Bukari Y."/>
            <person name="Meinhardt L.W."/>
            <person name="Bailey B.A."/>
        </authorList>
    </citation>
    <scope>NUCLEOTIDE SEQUENCE [LARGE SCALE GENOMIC DNA]</scope>
    <source>
        <strain evidence="5 6">GH-76</strain>
    </source>
</reference>
<sequence>MIRLRSLGGIALSFAVVLSAGNASSITISTTSGALEGVDENGVMSFKGIRYGQSPTGDRRWEPPLAFTSTDTQDATKLGPSCIQQFEYFMADFVKPAFNNPPPPEDEDCLFLNVWAPSGSNTEDDSKPVVVWIHGGDLKFGTGSLPVYDGTSIASNQNIVVVTINYRTNILGFPASPDLPVQGNNLGFLDQDLALSWVQSNIAKFGGDPRRVTIMGQSAGGLSVSTAITRHTEPEPPFRAAVMLSGNLGKIGATPIPFNDFAAAVNCTDAPGSARLACLKAVPAEKISEYVNGPDSGPFGAVTIDDLTAFKNPIDRIMAKQTARVPVLLGSSQDDGSIFYKFAGTAALTGFLAQGFRGGASIPLSEQEQQVRFTYSPGLNDTDLVSSAGTDFVFQCPASLWAAATVSSGIADVYRYIYGPVFPELEIFPGAGAYHASESTPILAKLSATFQTAIANFIKDPTALPAPQWARYDDGNVAKLAFEGNVETENVVQMVSASSVDGSCALWDVGLGEV</sequence>
<evidence type="ECO:0000313" key="6">
    <source>
        <dbReference type="Proteomes" id="UP001465976"/>
    </source>
</evidence>
<dbReference type="Proteomes" id="UP001465976">
    <property type="component" value="Unassembled WGS sequence"/>
</dbReference>
<evidence type="ECO:0000256" key="1">
    <source>
        <dbReference type="ARBA" id="ARBA00005964"/>
    </source>
</evidence>
<comment type="similarity">
    <text evidence="1 3">Belongs to the type-B carboxylesterase/lipase family.</text>
</comment>
<feature type="domain" description="Carboxylesterase type B" evidence="4">
    <location>
        <begin position="26"/>
        <end position="345"/>
    </location>
</feature>
<dbReference type="InterPro" id="IPR019826">
    <property type="entry name" value="Carboxylesterase_B_AS"/>
</dbReference>
<dbReference type="InterPro" id="IPR019819">
    <property type="entry name" value="Carboxylesterase_B_CS"/>
</dbReference>
<dbReference type="PROSITE" id="PS00122">
    <property type="entry name" value="CARBOXYLESTERASE_B_1"/>
    <property type="match status" value="1"/>
</dbReference>
<keyword evidence="3" id="KW-0732">Signal</keyword>
<dbReference type="InterPro" id="IPR002018">
    <property type="entry name" value="CarbesteraseB"/>
</dbReference>
<dbReference type="InterPro" id="IPR050309">
    <property type="entry name" value="Type-B_Carboxylest/Lipase"/>
</dbReference>
<accession>A0ABR3F3Q0</accession>
<evidence type="ECO:0000259" key="4">
    <source>
        <dbReference type="Pfam" id="PF00135"/>
    </source>
</evidence>
<dbReference type="Pfam" id="PF00135">
    <property type="entry name" value="COesterase"/>
    <property type="match status" value="1"/>
</dbReference>
<name>A0ABR3F3Q0_9AGAR</name>
<proteinExistence type="inferred from homology"/>
<comment type="caution">
    <text evidence="5">The sequence shown here is derived from an EMBL/GenBank/DDBJ whole genome shotgun (WGS) entry which is preliminary data.</text>
</comment>
<organism evidence="5 6">
    <name type="scientific">Marasmius crinis-equi</name>
    <dbReference type="NCBI Taxonomy" id="585013"/>
    <lineage>
        <taxon>Eukaryota</taxon>
        <taxon>Fungi</taxon>
        <taxon>Dikarya</taxon>
        <taxon>Basidiomycota</taxon>
        <taxon>Agaricomycotina</taxon>
        <taxon>Agaricomycetes</taxon>
        <taxon>Agaricomycetidae</taxon>
        <taxon>Agaricales</taxon>
        <taxon>Marasmiineae</taxon>
        <taxon>Marasmiaceae</taxon>
        <taxon>Marasmius</taxon>
    </lineage>
</organism>